<organism evidence="2 3">
    <name type="scientific">Micromonospora robiginosa</name>
    <dbReference type="NCBI Taxonomy" id="2749844"/>
    <lineage>
        <taxon>Bacteria</taxon>
        <taxon>Bacillati</taxon>
        <taxon>Actinomycetota</taxon>
        <taxon>Actinomycetes</taxon>
        <taxon>Micromonosporales</taxon>
        <taxon>Micromonosporaceae</taxon>
        <taxon>Micromonospora</taxon>
    </lineage>
</organism>
<reference evidence="2 3" key="2">
    <citation type="journal article" date="2021" name="Mar. Drugs">
        <title>A New Micromonospora Strain with Antibiotic Activity Isolated from the Microbiome of a Mid-Atlantic Deep-Sea Sponge.</title>
        <authorList>
            <person name="Back C.R."/>
            <person name="Stennett H.L."/>
            <person name="Williams S.E."/>
            <person name="Wang L."/>
            <person name="Ojeda Gomez J."/>
            <person name="Abdulle O.M."/>
            <person name="Duffy T."/>
            <person name="Neal C."/>
            <person name="Mantell J."/>
            <person name="Jepson M.A."/>
            <person name="Hendry K.R."/>
            <person name="Powell D."/>
            <person name="Stach J.E.M."/>
            <person name="Essex-Lopresti A.E."/>
            <person name="Willis C.L."/>
            <person name="Curnow P."/>
            <person name="Race P.R."/>
        </authorList>
    </citation>
    <scope>NUCLEOTIDE SEQUENCE [LARGE SCALE GENOMIC DNA]</scope>
    <source>
        <strain evidence="2 3">28ISP2-46</strain>
    </source>
</reference>
<dbReference type="Proteomes" id="UP000510844">
    <property type="component" value="Chromosome"/>
</dbReference>
<dbReference type="InterPro" id="IPR029058">
    <property type="entry name" value="AB_hydrolase_fold"/>
</dbReference>
<dbReference type="InterPro" id="IPR000073">
    <property type="entry name" value="AB_hydrolase_1"/>
</dbReference>
<accession>A0A7L6B2I9</accession>
<evidence type="ECO:0000259" key="1">
    <source>
        <dbReference type="Pfam" id="PF12697"/>
    </source>
</evidence>
<dbReference type="SUPFAM" id="SSF53474">
    <property type="entry name" value="alpha/beta-Hydrolases"/>
    <property type="match status" value="1"/>
</dbReference>
<sequence>MQRITAPDGAGIVLHTTGTGPGLVVVHGGGVTIREYRRLVARLADRFTVHLYNRRGRADAAARRDPYTVEQEIDDLGAVLTHTGARSAVGHSYGAFVVLRAALRLPLERIAVYDTPLRLAGRGMPTAFLDPAEAAVRAGDPARALAIVAAAVDPQNPASRLPLAVRTAITRLFLRTEVGRTMGELVGMTLAESRQIEAYEGPAEQYAGITARTLLISGAKAAPFFTETNDMLAAVLPHAHTLRVPGSPHNGIAVAPPTLTTPLAAFFTTPGDHEVGGDKSDAEHR</sequence>
<dbReference type="AlphaFoldDB" id="A0A7L6B2I9"/>
<evidence type="ECO:0000313" key="2">
    <source>
        <dbReference type="EMBL" id="QLQ36169.1"/>
    </source>
</evidence>
<dbReference type="InterPro" id="IPR050228">
    <property type="entry name" value="Carboxylesterase_BioH"/>
</dbReference>
<evidence type="ECO:0000313" key="3">
    <source>
        <dbReference type="Proteomes" id="UP000510844"/>
    </source>
</evidence>
<feature type="domain" description="AB hydrolase-1" evidence="1">
    <location>
        <begin position="23"/>
        <end position="251"/>
    </location>
</feature>
<dbReference type="GO" id="GO:0016787">
    <property type="term" value="F:hydrolase activity"/>
    <property type="evidence" value="ECO:0007669"/>
    <property type="project" value="UniProtKB-KW"/>
</dbReference>
<dbReference type="PANTHER" id="PTHR43194:SF2">
    <property type="entry name" value="PEROXISOMAL MEMBRANE PROTEIN LPX1"/>
    <property type="match status" value="1"/>
</dbReference>
<dbReference type="Pfam" id="PF12697">
    <property type="entry name" value="Abhydrolase_6"/>
    <property type="match status" value="1"/>
</dbReference>
<keyword evidence="3" id="KW-1185">Reference proteome</keyword>
<dbReference type="EMBL" id="CP059322">
    <property type="protein sequence ID" value="QLQ36169.1"/>
    <property type="molecule type" value="Genomic_DNA"/>
</dbReference>
<name>A0A7L6B2I9_9ACTN</name>
<protein>
    <submittedName>
        <fullName evidence="2">Alpha/beta hydrolase</fullName>
    </submittedName>
</protein>
<dbReference type="RefSeq" id="WP_181568686.1">
    <property type="nucleotide sequence ID" value="NZ_CP059322.2"/>
</dbReference>
<proteinExistence type="predicted"/>
<dbReference type="PANTHER" id="PTHR43194">
    <property type="entry name" value="HYDROLASE ALPHA/BETA FOLD FAMILY"/>
    <property type="match status" value="1"/>
</dbReference>
<keyword evidence="2" id="KW-0378">Hydrolase</keyword>
<gene>
    <name evidence="2" type="ORF">H1D33_22965</name>
</gene>
<dbReference type="Gene3D" id="3.40.50.1820">
    <property type="entry name" value="alpha/beta hydrolase"/>
    <property type="match status" value="1"/>
</dbReference>
<reference evidence="3" key="1">
    <citation type="submission" date="2020-07" db="EMBL/GenBank/DDBJ databases">
        <title>A new Micromonospora strain with potent antibiotic activity isolated from the microbiome of a mid-Atlantic deep-sea sponge.</title>
        <authorList>
            <person name="Back C.R."/>
            <person name="Stennett H.L."/>
            <person name="Williams S.E."/>
            <person name="Wang L."/>
            <person name="Ojeda Gomez J."/>
            <person name="Abdulle O.M."/>
            <person name="Duffy T."/>
            <person name="Hendry K.R."/>
            <person name="Powell D."/>
            <person name="Stach J.E."/>
            <person name="Essex-Lopresti A.E."/>
            <person name="Willis C.L."/>
            <person name="Curnow P."/>
            <person name="Race P.R."/>
        </authorList>
    </citation>
    <scope>NUCLEOTIDE SEQUENCE [LARGE SCALE GENOMIC DNA]</scope>
    <source>
        <strain evidence="3">28ISP2-46</strain>
    </source>
</reference>
<dbReference type="KEGG" id="mfeu:H1D33_22965"/>